<evidence type="ECO:0000313" key="4">
    <source>
        <dbReference type="EMBL" id="KZV91506.1"/>
    </source>
</evidence>
<dbReference type="SUPFAM" id="SSF51338">
    <property type="entry name" value="Composite domain of metallo-dependent hydrolases"/>
    <property type="match status" value="1"/>
</dbReference>
<organism evidence="4 5">
    <name type="scientific">Exidia glandulosa HHB12029</name>
    <dbReference type="NCBI Taxonomy" id="1314781"/>
    <lineage>
        <taxon>Eukaryota</taxon>
        <taxon>Fungi</taxon>
        <taxon>Dikarya</taxon>
        <taxon>Basidiomycota</taxon>
        <taxon>Agaricomycotina</taxon>
        <taxon>Agaricomycetes</taxon>
        <taxon>Auriculariales</taxon>
        <taxon>Exidiaceae</taxon>
        <taxon>Exidia</taxon>
    </lineage>
</organism>
<protein>
    <recommendedName>
        <fullName evidence="3">Amidohydrolase-related domain-containing protein</fullName>
    </recommendedName>
</protein>
<sequence length="1257" mass="139781">MGHLLAAKPDAGAAASVNRTRQRRLLALVALALTISLHYAYFDFSTPREQRVVGRTRSRSEEAAAQWRDDVWPFREQEPWDISRDFAHPRRISYEVSEGTWLRLDVHPKSGEIVFDMLGDLYCLAPPSTRAHAITRGVPHDADAHFSPAGDALTFRSDAELGLDNIWVMPWSGCSNMALDQSHEQESSQDDDGPGPEPETPSIRLRRLRTEGRAQAIRVTNETYRYVTDARWHPSGDRVIATKWFTGRITIAGGEGWEYEIPSFAAPQRVKKGSGRRLVERNLPSGWPAEDYNHNPIGPEQFVWVADDTLIYAMNTQDDQGVYQDSKDVHRGIYTIFQRNLTSGHTEVLVPANPGGASRPELSRDRRTLAYVRRVRDKEALVLKDLHSGTVRNIWYGLTYDVSVTAAPMGTYPSFAFAPDDSAIIIWAAGHIWRVPLTVEAASGEKVLGGEPTQIPFTARIEKRLAHTLRQTTDIKKVEAADKQRVYAMKELDVDDRGERVVFSAAGATYIHTLHGVDALPEQLPGRERSSAYYAPAFSPSGDRVVHVRWDNERFSTLEIVDLASKRVYELGGLPWHIGRYHSPALCTCGHHIAFARMPGEVASGTIVATHGKGLYVASFDLDSATDGIVQVGDVRKVSDEAFDPSSALIMPLRLRFSSTSCAELLVQTRYQASTISLYRGGPFELAQTHVANAKMAEQFAVSKDWAAWVERMHVYVAPLSTVQRTDEGAWAHPKFATRDSARLSDAAGHDVVFSRDGSRVFWLSGPSVHSLELSELQSCKRAIRGDSATHGVGCVSGLVQHHELLVEFDAEPARIRRDAFAHADAEDKTNADVLALVNATLVTMHTGVEASDVVHRGAVVIQDGLIRAVGSMDEVDIPRGAKVIDVQGGHVLPGYIDVHAHWARSFTYPTGNWIYAAMLVYGLTTVHNPSHMIVGGFFERFLLERGFNIGPRVFQTGEPLFGSEGWPELHAEIVDMREARDALQRIRVEGGPSSFSYKNYQLPSRASRQRLLLQARNMSMLCFPEAGMQFDWVVAYIIDGMTTVEHAMVPPVLYDDVLTLWSLSGTATTPTHIVGYGGAFGEEQIWSTRNVVEDEKIRRFIPHAQLEVHQEGTSRPWHSFAYHNTSRSTAELIRRGVLANVGAHGESPIGLNYHSELRFFLDGGLSPYEALRSSSRMAAQTMGIFESVGSLSVGKLGDLVVYPPDIDILSSLDRSEHLLYHLLYVIRGGRVWTAETLEEFWPVKGRKLRLPPFNAD</sequence>
<accession>A0A165H635</accession>
<dbReference type="Gene3D" id="2.120.10.30">
    <property type="entry name" value="TolB, C-terminal domain"/>
    <property type="match status" value="2"/>
</dbReference>
<reference evidence="4 5" key="1">
    <citation type="journal article" date="2016" name="Mol. Biol. Evol.">
        <title>Comparative Genomics of Early-Diverging Mushroom-Forming Fungi Provides Insights into the Origins of Lignocellulose Decay Capabilities.</title>
        <authorList>
            <person name="Nagy L.G."/>
            <person name="Riley R."/>
            <person name="Tritt A."/>
            <person name="Adam C."/>
            <person name="Daum C."/>
            <person name="Floudas D."/>
            <person name="Sun H."/>
            <person name="Yadav J.S."/>
            <person name="Pangilinan J."/>
            <person name="Larsson K.H."/>
            <person name="Matsuura K."/>
            <person name="Barry K."/>
            <person name="Labutti K."/>
            <person name="Kuo R."/>
            <person name="Ohm R.A."/>
            <person name="Bhattacharya S.S."/>
            <person name="Shirouzu T."/>
            <person name="Yoshinaga Y."/>
            <person name="Martin F.M."/>
            <person name="Grigoriev I.V."/>
            <person name="Hibbett D.S."/>
        </authorList>
    </citation>
    <scope>NUCLEOTIDE SEQUENCE [LARGE SCALE GENOMIC DNA]</scope>
    <source>
        <strain evidence="4 5">HHB12029</strain>
    </source>
</reference>
<feature type="region of interest" description="Disordered" evidence="1">
    <location>
        <begin position="180"/>
        <end position="203"/>
    </location>
</feature>
<feature type="transmembrane region" description="Helical" evidence="2">
    <location>
        <begin position="25"/>
        <end position="42"/>
    </location>
</feature>
<dbReference type="Proteomes" id="UP000077266">
    <property type="component" value="Unassembled WGS sequence"/>
</dbReference>
<proteinExistence type="predicted"/>
<dbReference type="SUPFAM" id="SSF51556">
    <property type="entry name" value="Metallo-dependent hydrolases"/>
    <property type="match status" value="1"/>
</dbReference>
<dbReference type="AlphaFoldDB" id="A0A165H635"/>
<dbReference type="InterPro" id="IPR011059">
    <property type="entry name" value="Metal-dep_hydrolase_composite"/>
</dbReference>
<dbReference type="InParanoid" id="A0A165H635"/>
<gene>
    <name evidence="4" type="ORF">EXIGLDRAFT_676059</name>
</gene>
<dbReference type="OrthoDB" id="194468at2759"/>
<dbReference type="PANTHER" id="PTHR43135:SF3">
    <property type="entry name" value="ALPHA-D-RIBOSE 1-METHYLPHOSPHONATE 5-TRIPHOSPHATE DIPHOSPHATASE"/>
    <property type="match status" value="1"/>
</dbReference>
<evidence type="ECO:0000256" key="2">
    <source>
        <dbReference type="SAM" id="Phobius"/>
    </source>
</evidence>
<keyword evidence="2" id="KW-1133">Transmembrane helix</keyword>
<evidence type="ECO:0000256" key="1">
    <source>
        <dbReference type="SAM" id="MobiDB-lite"/>
    </source>
</evidence>
<evidence type="ECO:0000259" key="3">
    <source>
        <dbReference type="Pfam" id="PF01979"/>
    </source>
</evidence>
<dbReference type="SUPFAM" id="SSF82171">
    <property type="entry name" value="DPP6 N-terminal domain-like"/>
    <property type="match status" value="2"/>
</dbReference>
<feature type="domain" description="Amidohydrolase-related" evidence="3">
    <location>
        <begin position="1149"/>
        <end position="1203"/>
    </location>
</feature>
<dbReference type="GO" id="GO:0016810">
    <property type="term" value="F:hydrolase activity, acting on carbon-nitrogen (but not peptide) bonds"/>
    <property type="evidence" value="ECO:0007669"/>
    <property type="project" value="InterPro"/>
</dbReference>
<dbReference type="EMBL" id="KV426026">
    <property type="protein sequence ID" value="KZV91506.1"/>
    <property type="molecule type" value="Genomic_DNA"/>
</dbReference>
<dbReference type="PANTHER" id="PTHR43135">
    <property type="entry name" value="ALPHA-D-RIBOSE 1-METHYLPHOSPHONATE 5-TRIPHOSPHATE DIPHOSPHATASE"/>
    <property type="match status" value="1"/>
</dbReference>
<dbReference type="InterPro" id="IPR032466">
    <property type="entry name" value="Metal_Hydrolase"/>
</dbReference>
<dbReference type="InterPro" id="IPR006680">
    <property type="entry name" value="Amidohydro-rel"/>
</dbReference>
<keyword evidence="2" id="KW-0472">Membrane</keyword>
<keyword evidence="2" id="KW-0812">Transmembrane</keyword>
<dbReference type="Gene3D" id="2.30.40.10">
    <property type="entry name" value="Urease, subunit C, domain 1"/>
    <property type="match status" value="1"/>
</dbReference>
<dbReference type="Gene3D" id="3.20.20.140">
    <property type="entry name" value="Metal-dependent hydrolases"/>
    <property type="match status" value="1"/>
</dbReference>
<evidence type="ECO:0000313" key="5">
    <source>
        <dbReference type="Proteomes" id="UP000077266"/>
    </source>
</evidence>
<name>A0A165H635_EXIGL</name>
<dbReference type="InterPro" id="IPR051781">
    <property type="entry name" value="Metallo-dep_Hydrolase"/>
</dbReference>
<dbReference type="InterPro" id="IPR011042">
    <property type="entry name" value="6-blade_b-propeller_TolB-like"/>
</dbReference>
<dbReference type="Pfam" id="PF01979">
    <property type="entry name" value="Amidohydro_1"/>
    <property type="match status" value="1"/>
</dbReference>
<dbReference type="STRING" id="1314781.A0A165H635"/>
<keyword evidence="5" id="KW-1185">Reference proteome</keyword>